<feature type="domain" description="LysM" evidence="1">
    <location>
        <begin position="3"/>
        <end position="50"/>
    </location>
</feature>
<dbReference type="GeneID" id="30313801"/>
<proteinExistence type="predicted"/>
<dbReference type="Gene3D" id="3.10.350.10">
    <property type="entry name" value="LysM domain"/>
    <property type="match status" value="1"/>
</dbReference>
<sequence length="102" mass="11264">MISKYIVKPGDTLSSIALKLYGDAQQYIKLARFNNIQNPGHITVGQVICLPTPVEDKEHIMIPVQPTQKCLDAIAGLFRPGFCDGTIERHIYQAIVENAGVK</sequence>
<dbReference type="InterPro" id="IPR018392">
    <property type="entry name" value="LysM"/>
</dbReference>
<dbReference type="Proteomes" id="UP000202398">
    <property type="component" value="Segment"/>
</dbReference>
<evidence type="ECO:0000259" key="1">
    <source>
        <dbReference type="PROSITE" id="PS51782"/>
    </source>
</evidence>
<dbReference type="EMBL" id="KX245012">
    <property type="protein sequence ID" value="ANN85992.1"/>
    <property type="molecule type" value="Genomic_DNA"/>
</dbReference>
<dbReference type="KEGG" id="vg:30313801"/>
<evidence type="ECO:0000313" key="2">
    <source>
        <dbReference type="EMBL" id="ANN85992.1"/>
    </source>
</evidence>
<dbReference type="SMR" id="A0A193GY01"/>
<dbReference type="RefSeq" id="YP_009283918.1">
    <property type="nucleotide sequence ID" value="NC_031045.1"/>
</dbReference>
<evidence type="ECO:0000313" key="3">
    <source>
        <dbReference type="Proteomes" id="UP000202398"/>
    </source>
</evidence>
<dbReference type="SMART" id="SM00257">
    <property type="entry name" value="LysM"/>
    <property type="match status" value="1"/>
</dbReference>
<reference evidence="2 3" key="1">
    <citation type="submission" date="2016-05" db="EMBL/GenBank/DDBJ databases">
        <title>Genome Sequence of Salmonella enterica Serovar Typhimurium Phage GG32 strain from environment in Korea.</title>
        <authorList>
            <person name="Chae S.-J."/>
            <person name="Kwon T."/>
            <person name="Lee S."/>
            <person name="Kim J."/>
            <person name="Yoo C.-K."/>
            <person name="Chung G.T."/>
            <person name="Kim D.-W."/>
            <person name="Lee D.-Y."/>
        </authorList>
    </citation>
    <scope>NUCLEOTIDE SEQUENCE [LARGE SCALE GENOMIC DNA]</scope>
</reference>
<accession>A0A193GY01</accession>
<organism evidence="2 3">
    <name type="scientific">Salmonella phage GG32</name>
    <dbReference type="NCBI Taxonomy" id="1868169"/>
    <lineage>
        <taxon>Viruses</taxon>
        <taxon>Duplodnaviria</taxon>
        <taxon>Heunggongvirae</taxon>
        <taxon>Uroviricota</taxon>
        <taxon>Caudoviricetes</taxon>
        <taxon>Pantevenvirales</taxon>
        <taxon>Ackermannviridae</taxon>
        <taxon>Cvivirinae</taxon>
        <taxon>Kuttervirus</taxon>
        <taxon>Kuttervirus GG32</taxon>
    </lineage>
</organism>
<dbReference type="InterPro" id="IPR036779">
    <property type="entry name" value="LysM_dom_sf"/>
</dbReference>
<keyword evidence="3" id="KW-1185">Reference proteome</keyword>
<dbReference type="PROSITE" id="PS51782">
    <property type="entry name" value="LYSM"/>
    <property type="match status" value="1"/>
</dbReference>
<name>A0A193GY01_9CAUD</name>
<dbReference type="Pfam" id="PF01476">
    <property type="entry name" value="LysM"/>
    <property type="match status" value="1"/>
</dbReference>
<dbReference type="SUPFAM" id="SSF54106">
    <property type="entry name" value="LysM domain"/>
    <property type="match status" value="1"/>
</dbReference>
<dbReference type="CDD" id="cd00118">
    <property type="entry name" value="LysM"/>
    <property type="match status" value="1"/>
</dbReference>
<protein>
    <recommendedName>
        <fullName evidence="1">LysM domain-containing protein</fullName>
    </recommendedName>
</protein>